<dbReference type="EMBL" id="FNFF01000008">
    <property type="protein sequence ID" value="SDK54748.1"/>
    <property type="molecule type" value="Genomic_DNA"/>
</dbReference>
<feature type="region of interest" description="Disordered" evidence="1">
    <location>
        <begin position="271"/>
        <end position="312"/>
    </location>
</feature>
<sequence length="312" mass="34379">MPLSRPPIHQIRTVRPSRARVCQEADRFPTAQFGRTVKKWSRRSVRLTRTCVRPVSGPCRPRSTGAKPLGCSFPCGDRVRVKTATAPTIGWTPDASTLQPSSEIRPCTDEPPCLDRPVPILPCAAPSSKYAPLPTAAPATRGKRGPTIDAAAPEATTKPTTQGYARCKSSRASSTPWKRPRIEAGPSSSRRFRPHHQEGRPHQQVIFAGHEMKSVWAAAPPNSWPSPRTCATRHPARTPHRPPPRGLRPLRTRRRPLCGFRRHGRVRARVHPGEIPGRPSVRPRAAATAADRRSSTTTWPTTPALPVLDLNR</sequence>
<feature type="compositionally biased region" description="Low complexity" evidence="1">
    <location>
        <begin position="278"/>
        <end position="302"/>
    </location>
</feature>
<evidence type="ECO:0000256" key="1">
    <source>
        <dbReference type="SAM" id="MobiDB-lite"/>
    </source>
</evidence>
<name>A0A1G9CSX7_9ACTN</name>
<proteinExistence type="predicted"/>
<accession>A0A1G9CSX7</accession>
<reference evidence="2 3" key="1">
    <citation type="submission" date="2016-10" db="EMBL/GenBank/DDBJ databases">
        <authorList>
            <person name="de Groot N.N."/>
        </authorList>
    </citation>
    <scope>NUCLEOTIDE SEQUENCE [LARGE SCALE GENOMIC DNA]</scope>
    <source>
        <strain evidence="2 3">CGMCC 4.5727</strain>
    </source>
</reference>
<gene>
    <name evidence="2" type="ORF">SAMN05421806_108285</name>
</gene>
<evidence type="ECO:0000313" key="3">
    <source>
        <dbReference type="Proteomes" id="UP000199155"/>
    </source>
</evidence>
<protein>
    <submittedName>
        <fullName evidence="2">Uncharacterized protein</fullName>
    </submittedName>
</protein>
<dbReference type="Proteomes" id="UP000199155">
    <property type="component" value="Unassembled WGS sequence"/>
</dbReference>
<feature type="compositionally biased region" description="Low complexity" evidence="1">
    <location>
        <begin position="218"/>
        <end position="227"/>
    </location>
</feature>
<feature type="region of interest" description="Disordered" evidence="1">
    <location>
        <begin position="134"/>
        <end position="200"/>
    </location>
</feature>
<dbReference type="AlphaFoldDB" id="A0A1G9CSX7"/>
<feature type="compositionally biased region" description="Low complexity" evidence="1">
    <location>
        <begin position="150"/>
        <end position="161"/>
    </location>
</feature>
<feature type="region of interest" description="Disordered" evidence="1">
    <location>
        <begin position="218"/>
        <end position="253"/>
    </location>
</feature>
<keyword evidence="3" id="KW-1185">Reference proteome</keyword>
<evidence type="ECO:0000313" key="2">
    <source>
        <dbReference type="EMBL" id="SDK54748.1"/>
    </source>
</evidence>
<feature type="compositionally biased region" description="Basic residues" evidence="1">
    <location>
        <begin position="234"/>
        <end position="253"/>
    </location>
</feature>
<organism evidence="2 3">
    <name type="scientific">Streptomyces indicus</name>
    <dbReference type="NCBI Taxonomy" id="417292"/>
    <lineage>
        <taxon>Bacteria</taxon>
        <taxon>Bacillati</taxon>
        <taxon>Actinomycetota</taxon>
        <taxon>Actinomycetes</taxon>
        <taxon>Kitasatosporales</taxon>
        <taxon>Streptomycetaceae</taxon>
        <taxon>Streptomyces</taxon>
    </lineage>
</organism>